<dbReference type="GO" id="GO:0036396">
    <property type="term" value="C:RNA N6-methyladenosine methyltransferase complex"/>
    <property type="evidence" value="ECO:0007669"/>
    <property type="project" value="UniProtKB-ARBA"/>
</dbReference>
<dbReference type="GO" id="GO:0016567">
    <property type="term" value="P:protein ubiquitination"/>
    <property type="evidence" value="ECO:0007669"/>
    <property type="project" value="InterPro"/>
</dbReference>
<keyword evidence="6" id="KW-0863">Zinc-finger</keyword>
<comment type="pathway">
    <text evidence="2">Protein modification; protein ubiquitination.</text>
</comment>
<evidence type="ECO:0000313" key="12">
    <source>
        <dbReference type="Proteomes" id="UP000694388"/>
    </source>
</evidence>
<feature type="compositionally biased region" description="Pro residues" evidence="9">
    <location>
        <begin position="232"/>
        <end position="255"/>
    </location>
</feature>
<dbReference type="InterPro" id="IPR040383">
    <property type="entry name" value="HAKAI/CBLL2"/>
</dbReference>
<feature type="compositionally biased region" description="Pro residues" evidence="9">
    <location>
        <begin position="195"/>
        <end position="206"/>
    </location>
</feature>
<dbReference type="Gene3D" id="6.10.140.2210">
    <property type="match status" value="1"/>
</dbReference>
<evidence type="ECO:0000256" key="3">
    <source>
        <dbReference type="ARBA" id="ARBA00012483"/>
    </source>
</evidence>
<keyword evidence="12" id="KW-1185">Reference proteome</keyword>
<dbReference type="GO" id="GO:0061630">
    <property type="term" value="F:ubiquitin protein ligase activity"/>
    <property type="evidence" value="ECO:0007669"/>
    <property type="project" value="UniProtKB-EC"/>
</dbReference>
<evidence type="ECO:0000256" key="6">
    <source>
        <dbReference type="ARBA" id="ARBA00022771"/>
    </source>
</evidence>
<accession>A0A8C4N959</accession>
<dbReference type="FunFam" id="6.10.140.2210:FF:000001">
    <property type="entry name" value="Putative e3 ubiquitin-protein ligase hakai"/>
    <property type="match status" value="1"/>
</dbReference>
<dbReference type="OMA" id="LGQEMFH"/>
<sequence length="317" mass="33517">MCSVVPGCKRTYLSERDLQAHVNHRHVRHAKPCPRPPELSAASLLLPHAAEDRHTMPPEVFGKPCPPPEPRPPLIPPPPVLDMGAVVPAGSVGAAPQPRQPPPGLAVLAPQVPQPQPPQQESYRITTITTPRTSHCNLISVPIQGHDVNTQGPTGPPYPEVVPGSAALTHHLDYQAQTPPPPPPPPPHAAHMMLPPSPYAQPPPLGHPTAPHLAYGQPPPPPPPAMVSGQRAPPPPPPYLTQPPPPHHPAAPPMPLHYNPQGPLTPPYTQPTAVGIWVAGPPPPGPPPPRGPPPPPPGSLPPGPAPHDQTHYRAYYQ</sequence>
<dbReference type="InterPro" id="IPR041042">
    <property type="entry name" value="Znf_Hakai"/>
</dbReference>
<evidence type="ECO:0000256" key="4">
    <source>
        <dbReference type="ARBA" id="ARBA00022679"/>
    </source>
</evidence>
<evidence type="ECO:0000313" key="11">
    <source>
        <dbReference type="Ensembl" id="ENSEBUP00000003056.1"/>
    </source>
</evidence>
<evidence type="ECO:0000256" key="2">
    <source>
        <dbReference type="ARBA" id="ARBA00004906"/>
    </source>
</evidence>
<organism evidence="11 12">
    <name type="scientific">Eptatretus burgeri</name>
    <name type="common">Inshore hagfish</name>
    <dbReference type="NCBI Taxonomy" id="7764"/>
    <lineage>
        <taxon>Eukaryota</taxon>
        <taxon>Metazoa</taxon>
        <taxon>Chordata</taxon>
        <taxon>Craniata</taxon>
        <taxon>Vertebrata</taxon>
        <taxon>Cyclostomata</taxon>
        <taxon>Myxini</taxon>
        <taxon>Myxiniformes</taxon>
        <taxon>Myxinidae</taxon>
        <taxon>Eptatretinae</taxon>
        <taxon>Eptatretus</taxon>
    </lineage>
</organism>
<protein>
    <recommendedName>
        <fullName evidence="3">RING-type E3 ubiquitin transferase</fullName>
        <ecNumber evidence="3">2.3.2.27</ecNumber>
    </recommendedName>
</protein>
<evidence type="ECO:0000259" key="10">
    <source>
        <dbReference type="Pfam" id="PF18408"/>
    </source>
</evidence>
<keyword evidence="8" id="KW-0862">Zinc</keyword>
<dbReference type="Proteomes" id="UP000694388">
    <property type="component" value="Unplaced"/>
</dbReference>
<dbReference type="EC" id="2.3.2.27" evidence="3"/>
<dbReference type="GO" id="GO:0005737">
    <property type="term" value="C:cytoplasm"/>
    <property type="evidence" value="ECO:0007669"/>
    <property type="project" value="UniProtKB-ARBA"/>
</dbReference>
<dbReference type="GO" id="GO:0008270">
    <property type="term" value="F:zinc ion binding"/>
    <property type="evidence" value="ECO:0007669"/>
    <property type="project" value="UniProtKB-KW"/>
</dbReference>
<name>A0A8C4N959_EPTBU</name>
<dbReference type="GO" id="GO:0005634">
    <property type="term" value="C:nucleus"/>
    <property type="evidence" value="ECO:0007669"/>
    <property type="project" value="UniProtKB-ARBA"/>
</dbReference>
<dbReference type="PANTHER" id="PTHR13480">
    <property type="entry name" value="E3 UBIQUITIN-PROTEIN LIGASE HAKAI-RELATED"/>
    <property type="match status" value="1"/>
</dbReference>
<reference evidence="11" key="2">
    <citation type="submission" date="2025-09" db="UniProtKB">
        <authorList>
            <consortium name="Ensembl"/>
        </authorList>
    </citation>
    <scope>IDENTIFICATION</scope>
</reference>
<keyword evidence="5" id="KW-0479">Metal-binding</keyword>
<evidence type="ECO:0000256" key="7">
    <source>
        <dbReference type="ARBA" id="ARBA00022786"/>
    </source>
</evidence>
<keyword evidence="4" id="KW-0808">Transferase</keyword>
<comment type="catalytic activity">
    <reaction evidence="1">
        <text>S-ubiquitinyl-[E2 ubiquitin-conjugating enzyme]-L-cysteine + [acceptor protein]-L-lysine = [E2 ubiquitin-conjugating enzyme]-L-cysteine + N(6)-ubiquitinyl-[acceptor protein]-L-lysine.</text>
        <dbReference type="EC" id="2.3.2.27"/>
    </reaction>
</comment>
<feature type="compositionally biased region" description="Pro residues" evidence="9">
    <location>
        <begin position="280"/>
        <end position="305"/>
    </location>
</feature>
<feature type="compositionally biased region" description="Pro residues" evidence="9">
    <location>
        <begin position="178"/>
        <end position="188"/>
    </location>
</feature>
<feature type="region of interest" description="Disordered" evidence="9">
    <location>
        <begin position="144"/>
        <end position="317"/>
    </location>
</feature>
<dbReference type="GO" id="GO:0030155">
    <property type="term" value="P:regulation of cell adhesion"/>
    <property type="evidence" value="ECO:0007669"/>
    <property type="project" value="TreeGrafter"/>
</dbReference>
<dbReference type="Pfam" id="PF18408">
    <property type="entry name" value="zf_Hakai"/>
    <property type="match status" value="1"/>
</dbReference>
<evidence type="ECO:0000256" key="9">
    <source>
        <dbReference type="SAM" id="MobiDB-lite"/>
    </source>
</evidence>
<dbReference type="Ensembl" id="ENSEBUT00000003420.1">
    <property type="protein sequence ID" value="ENSEBUP00000003056.1"/>
    <property type="gene ID" value="ENSEBUG00000002265.1"/>
</dbReference>
<proteinExistence type="predicted"/>
<feature type="domain" description="Hakai C2H2 zinc finger" evidence="10">
    <location>
        <begin position="1"/>
        <end position="28"/>
    </location>
</feature>
<reference evidence="11" key="1">
    <citation type="submission" date="2025-08" db="UniProtKB">
        <authorList>
            <consortium name="Ensembl"/>
        </authorList>
    </citation>
    <scope>IDENTIFICATION</scope>
</reference>
<evidence type="ECO:0000256" key="8">
    <source>
        <dbReference type="ARBA" id="ARBA00022833"/>
    </source>
</evidence>
<evidence type="ECO:0000256" key="5">
    <source>
        <dbReference type="ARBA" id="ARBA00022723"/>
    </source>
</evidence>
<dbReference type="AlphaFoldDB" id="A0A8C4N959"/>
<keyword evidence="7" id="KW-0833">Ubl conjugation pathway</keyword>
<dbReference type="PANTHER" id="PTHR13480:SF0">
    <property type="entry name" value="E3 UBIQUITIN-PROTEIN LIGASE HAKAI"/>
    <property type="match status" value="1"/>
</dbReference>
<evidence type="ECO:0000256" key="1">
    <source>
        <dbReference type="ARBA" id="ARBA00000900"/>
    </source>
</evidence>